<dbReference type="OrthoDB" id="7691224at2759"/>
<protein>
    <submittedName>
        <fullName evidence="2 3">Uncharacterized protein</fullName>
    </submittedName>
</protein>
<reference evidence="2" key="2">
    <citation type="submission" date="2007-04" db="EMBL/GenBank/DDBJ databases">
        <title>The genome of the human body louse.</title>
        <authorList>
            <consortium name="The Human Body Louse Genome Consortium"/>
            <person name="Kirkness E."/>
            <person name="Walenz B."/>
            <person name="Hass B."/>
            <person name="Bruggner R."/>
            <person name="Strausberg R."/>
        </authorList>
    </citation>
    <scope>NUCLEOTIDE SEQUENCE</scope>
    <source>
        <strain evidence="2">USDA</strain>
    </source>
</reference>
<name>E0VL54_PEDHC</name>
<evidence type="ECO:0000256" key="1">
    <source>
        <dbReference type="SAM" id="MobiDB-lite"/>
    </source>
</evidence>
<gene>
    <name evidence="3" type="primary">8229470</name>
    <name evidence="2" type="ORF">Phum_PHUM281380</name>
</gene>
<feature type="compositionally biased region" description="Low complexity" evidence="1">
    <location>
        <begin position="131"/>
        <end position="141"/>
    </location>
</feature>
<reference evidence="2" key="1">
    <citation type="submission" date="2007-04" db="EMBL/GenBank/DDBJ databases">
        <title>Annotation of Pediculus humanus corporis strain USDA.</title>
        <authorList>
            <person name="Kirkness E."/>
            <person name="Hannick L."/>
            <person name="Hass B."/>
            <person name="Bruggner R."/>
            <person name="Lawson D."/>
            <person name="Bidwell S."/>
            <person name="Joardar V."/>
            <person name="Caler E."/>
            <person name="Walenz B."/>
            <person name="Inman J."/>
            <person name="Schobel S."/>
            <person name="Galinsky K."/>
            <person name="Amedeo P."/>
            <person name="Strausberg R."/>
        </authorList>
    </citation>
    <scope>NUCLEOTIDE SEQUENCE</scope>
    <source>
        <strain evidence="2">USDA</strain>
    </source>
</reference>
<dbReference type="AlphaFoldDB" id="E0VL54"/>
<dbReference type="InParanoid" id="E0VL54"/>
<dbReference type="Proteomes" id="UP000009046">
    <property type="component" value="Unassembled WGS sequence"/>
</dbReference>
<feature type="region of interest" description="Disordered" evidence="1">
    <location>
        <begin position="1"/>
        <end position="20"/>
    </location>
</feature>
<dbReference type="GeneID" id="8229470"/>
<evidence type="ECO:0000313" key="4">
    <source>
        <dbReference type="Proteomes" id="UP000009046"/>
    </source>
</evidence>
<dbReference type="RefSeq" id="XP_002426848.1">
    <property type="nucleotide sequence ID" value="XM_002426803.1"/>
</dbReference>
<accession>E0VL54</accession>
<evidence type="ECO:0000313" key="2">
    <source>
        <dbReference type="EMBL" id="EEB14110.1"/>
    </source>
</evidence>
<dbReference type="EnsemblMetazoa" id="PHUM281380-RA">
    <property type="protein sequence ID" value="PHUM281380-PA"/>
    <property type="gene ID" value="PHUM281380"/>
</dbReference>
<dbReference type="HOGENOM" id="CLU_901096_0_0_1"/>
<dbReference type="KEGG" id="phu:Phum_PHUM281380"/>
<sequence length="309" mass="35843">MNKNMSGQRGGVQTPENLTSDVVGGRHQSVVVNLSERKYKPDDDSKKFCSSAQCKTFLGEANRNRKLSQEQNIRKSDGFLKTGTNDKYLQDSYKQSFQNHVDNLTNVITKYNNAQEKSNKKNSKQEEKLKNSTTATTTTTAKVSSKPLTRLEIKTDEGIHKKIIFGNDEEEDEDDDENNYKINNNNNNKLKMKNVNLMVTEKFQEENFFENLSEPNPMITFNHVCSEEQSEKVNYDEIRFKNSRSSSPMLEVPETEEFSKKLVNERKLCREKLYSGIFEKHRQTLFVLGTFMKLFKTTSSRRKQCYEVK</sequence>
<proteinExistence type="predicted"/>
<dbReference type="VEuPathDB" id="VectorBase:PHUM281380"/>
<feature type="compositionally biased region" description="Basic and acidic residues" evidence="1">
    <location>
        <begin position="117"/>
        <end position="130"/>
    </location>
</feature>
<organism>
    <name type="scientific">Pediculus humanus subsp. corporis</name>
    <name type="common">Body louse</name>
    <dbReference type="NCBI Taxonomy" id="121224"/>
    <lineage>
        <taxon>Eukaryota</taxon>
        <taxon>Metazoa</taxon>
        <taxon>Ecdysozoa</taxon>
        <taxon>Arthropoda</taxon>
        <taxon>Hexapoda</taxon>
        <taxon>Insecta</taxon>
        <taxon>Pterygota</taxon>
        <taxon>Neoptera</taxon>
        <taxon>Paraneoptera</taxon>
        <taxon>Psocodea</taxon>
        <taxon>Troctomorpha</taxon>
        <taxon>Phthiraptera</taxon>
        <taxon>Anoplura</taxon>
        <taxon>Pediculidae</taxon>
        <taxon>Pediculus</taxon>
    </lineage>
</organism>
<reference evidence="3" key="3">
    <citation type="submission" date="2021-02" db="UniProtKB">
        <authorList>
            <consortium name="EnsemblMetazoa"/>
        </authorList>
    </citation>
    <scope>IDENTIFICATION</scope>
    <source>
        <strain evidence="3">USDA</strain>
    </source>
</reference>
<dbReference type="EMBL" id="AAZO01003269">
    <property type="status" value="NOT_ANNOTATED_CDS"/>
    <property type="molecule type" value="Genomic_DNA"/>
</dbReference>
<evidence type="ECO:0000313" key="3">
    <source>
        <dbReference type="EnsemblMetazoa" id="PHUM281380-PA"/>
    </source>
</evidence>
<dbReference type="CTD" id="8229470"/>
<keyword evidence="4" id="KW-1185">Reference proteome</keyword>
<dbReference type="EMBL" id="DS235269">
    <property type="protein sequence ID" value="EEB14110.1"/>
    <property type="molecule type" value="Genomic_DNA"/>
</dbReference>
<feature type="region of interest" description="Disordered" evidence="1">
    <location>
        <begin position="113"/>
        <end position="143"/>
    </location>
</feature>